<keyword evidence="2" id="KW-0012">Acyltransferase</keyword>
<proteinExistence type="predicted"/>
<protein>
    <submittedName>
        <fullName evidence="2">Lysophospholipid acyltransferase family protein</fullName>
    </submittedName>
</protein>
<comment type="caution">
    <text evidence="2">The sequence shown here is derived from an EMBL/GenBank/DDBJ whole genome shotgun (WGS) entry which is preliminary data.</text>
</comment>
<reference evidence="3" key="1">
    <citation type="journal article" date="2019" name="Int. J. Syst. Evol. Microbiol.">
        <title>The Global Catalogue of Microorganisms (GCM) 10K type strain sequencing project: providing services to taxonomists for standard genome sequencing and annotation.</title>
        <authorList>
            <consortium name="The Broad Institute Genomics Platform"/>
            <consortium name="The Broad Institute Genome Sequencing Center for Infectious Disease"/>
            <person name="Wu L."/>
            <person name="Ma J."/>
        </authorList>
    </citation>
    <scope>NUCLEOTIDE SEQUENCE [LARGE SCALE GENOMIC DNA]</scope>
    <source>
        <strain evidence="3">CCUG 56029</strain>
    </source>
</reference>
<dbReference type="CDD" id="cd06551">
    <property type="entry name" value="LPLAT"/>
    <property type="match status" value="1"/>
</dbReference>
<dbReference type="Pfam" id="PF01553">
    <property type="entry name" value="Acyltransferase"/>
    <property type="match status" value="1"/>
</dbReference>
<dbReference type="EMBL" id="JBHSEH010000004">
    <property type="protein sequence ID" value="MFC4425159.1"/>
    <property type="molecule type" value="Genomic_DNA"/>
</dbReference>
<evidence type="ECO:0000313" key="3">
    <source>
        <dbReference type="Proteomes" id="UP001595998"/>
    </source>
</evidence>
<dbReference type="Proteomes" id="UP001595998">
    <property type="component" value="Unassembled WGS sequence"/>
</dbReference>
<dbReference type="InterPro" id="IPR002123">
    <property type="entry name" value="Plipid/glycerol_acylTrfase"/>
</dbReference>
<organism evidence="2 3">
    <name type="scientific">Deinococcus navajonensis</name>
    <dbReference type="NCBI Taxonomy" id="309884"/>
    <lineage>
        <taxon>Bacteria</taxon>
        <taxon>Thermotogati</taxon>
        <taxon>Deinococcota</taxon>
        <taxon>Deinococci</taxon>
        <taxon>Deinococcales</taxon>
        <taxon>Deinococcaceae</taxon>
        <taxon>Deinococcus</taxon>
    </lineage>
</organism>
<sequence length="220" mass="23902">MSRLMHAWMGPMLRRSIRSQVRQGLSGVWVRGQPPAGGVILAPNHPSWWDGYLLAELAWQQAQPLRIMMEAGQLAMFPFLSLLGARPPTELRALARDAQTGAWVTVFPEGEIRPFGPPGALHGGAGWLARISGVPLCPVALRVVMRGAPVPEAYVRFGTPCAGAELPGRLQALVAAQDADLRQADVGQPPAGYLCRVRGQNTRPDQDTRPVQLLRRLGGW</sequence>
<gene>
    <name evidence="2" type="ORF">ACFOZ9_02970</name>
</gene>
<name>A0ABV8XJS3_9DEIO</name>
<evidence type="ECO:0000259" key="1">
    <source>
        <dbReference type="SMART" id="SM00563"/>
    </source>
</evidence>
<feature type="domain" description="Phospholipid/glycerol acyltransferase" evidence="1">
    <location>
        <begin position="39"/>
        <end position="144"/>
    </location>
</feature>
<keyword evidence="3" id="KW-1185">Reference proteome</keyword>
<dbReference type="SMART" id="SM00563">
    <property type="entry name" value="PlsC"/>
    <property type="match status" value="1"/>
</dbReference>
<dbReference type="SUPFAM" id="SSF69593">
    <property type="entry name" value="Glycerol-3-phosphate (1)-acyltransferase"/>
    <property type="match status" value="1"/>
</dbReference>
<keyword evidence="2" id="KW-0808">Transferase</keyword>
<evidence type="ECO:0000313" key="2">
    <source>
        <dbReference type="EMBL" id="MFC4425159.1"/>
    </source>
</evidence>
<dbReference type="GO" id="GO:0016746">
    <property type="term" value="F:acyltransferase activity"/>
    <property type="evidence" value="ECO:0007669"/>
    <property type="project" value="UniProtKB-KW"/>
</dbReference>
<accession>A0ABV8XJS3</accession>
<dbReference type="RefSeq" id="WP_380036251.1">
    <property type="nucleotide sequence ID" value="NZ_JBHSEH010000004.1"/>
</dbReference>